<dbReference type="GO" id="GO:0034975">
    <property type="term" value="P:protein folding in endoplasmic reticulum"/>
    <property type="evidence" value="ECO:0007669"/>
    <property type="project" value="InterPro"/>
</dbReference>
<evidence type="ECO:0000256" key="16">
    <source>
        <dbReference type="SAM" id="Phobius"/>
    </source>
</evidence>
<dbReference type="InterPro" id="IPR007266">
    <property type="entry name" value="Ero1"/>
</dbReference>
<evidence type="ECO:0000256" key="15">
    <source>
        <dbReference type="ARBA" id="ARBA00023284"/>
    </source>
</evidence>
<dbReference type="VEuPathDB" id="AmoebaDB:NfTy_030030"/>
<keyword evidence="18" id="KW-1185">Reference proteome</keyword>
<evidence type="ECO:0000256" key="13">
    <source>
        <dbReference type="ARBA" id="ARBA00023157"/>
    </source>
</evidence>
<evidence type="ECO:0000256" key="8">
    <source>
        <dbReference type="ARBA" id="ARBA00022824"/>
    </source>
</evidence>
<comment type="caution">
    <text evidence="17">The sequence shown here is derived from an EMBL/GenBank/DDBJ whole genome shotgun (WGS) entry which is preliminary data.</text>
</comment>
<keyword evidence="14" id="KW-0325">Glycoprotein</keyword>
<keyword evidence="6" id="KW-0285">Flavoprotein</keyword>
<evidence type="ECO:0000256" key="14">
    <source>
        <dbReference type="ARBA" id="ARBA00023180"/>
    </source>
</evidence>
<evidence type="ECO:0000256" key="1">
    <source>
        <dbReference type="ARBA" id="ARBA00001974"/>
    </source>
</evidence>
<keyword evidence="8" id="KW-0256">Endoplasmic reticulum</keyword>
<dbReference type="GO" id="GO:0005789">
    <property type="term" value="C:endoplasmic reticulum membrane"/>
    <property type="evidence" value="ECO:0007669"/>
    <property type="project" value="UniProtKB-SubCell"/>
</dbReference>
<evidence type="ECO:0000256" key="9">
    <source>
        <dbReference type="ARBA" id="ARBA00022827"/>
    </source>
</evidence>
<keyword evidence="5" id="KW-0813">Transport</keyword>
<dbReference type="GO" id="GO:0015035">
    <property type="term" value="F:protein-disulfide reductase activity"/>
    <property type="evidence" value="ECO:0007669"/>
    <property type="project" value="InterPro"/>
</dbReference>
<dbReference type="VEuPathDB" id="AmoebaDB:FDP41_001339"/>
<dbReference type="OrthoDB" id="269384at2759"/>
<evidence type="ECO:0000256" key="7">
    <source>
        <dbReference type="ARBA" id="ARBA00022729"/>
    </source>
</evidence>
<evidence type="ECO:0000256" key="5">
    <source>
        <dbReference type="ARBA" id="ARBA00022448"/>
    </source>
</evidence>
<evidence type="ECO:0000256" key="10">
    <source>
        <dbReference type="ARBA" id="ARBA00022982"/>
    </source>
</evidence>
<dbReference type="Proteomes" id="UP000444721">
    <property type="component" value="Unassembled WGS sequence"/>
</dbReference>
<evidence type="ECO:0000313" key="17">
    <source>
        <dbReference type="EMBL" id="KAF0979671.1"/>
    </source>
</evidence>
<keyword evidence="10" id="KW-0249">Electron transport</keyword>
<keyword evidence="15" id="KW-0676">Redox-active center</keyword>
<dbReference type="VEuPathDB" id="AmoebaDB:NF0081720"/>
<evidence type="ECO:0000313" key="18">
    <source>
        <dbReference type="Proteomes" id="UP000444721"/>
    </source>
</evidence>
<comment type="subunit">
    <text evidence="4">May function both as a monomer and a homodimer.</text>
</comment>
<keyword evidence="13" id="KW-1015">Disulfide bond</keyword>
<comment type="cofactor">
    <cofactor evidence="1">
        <name>FAD</name>
        <dbReference type="ChEBI" id="CHEBI:57692"/>
    </cofactor>
</comment>
<evidence type="ECO:0000256" key="2">
    <source>
        <dbReference type="ARBA" id="ARBA00004367"/>
    </source>
</evidence>
<dbReference type="EMBL" id="VFQX01000023">
    <property type="protein sequence ID" value="KAF0979671.1"/>
    <property type="molecule type" value="Genomic_DNA"/>
</dbReference>
<dbReference type="AlphaFoldDB" id="A0A6A5BYQ5"/>
<keyword evidence="12 16" id="KW-0472">Membrane</keyword>
<reference evidence="17 18" key="1">
    <citation type="journal article" date="2019" name="Sci. Rep.">
        <title>Nanopore sequencing improves the draft genome of the human pathogenic amoeba Naegleria fowleri.</title>
        <authorList>
            <person name="Liechti N."/>
            <person name="Schurch N."/>
            <person name="Bruggmann R."/>
            <person name="Wittwer M."/>
        </authorList>
    </citation>
    <scope>NUCLEOTIDE SEQUENCE [LARGE SCALE GENOMIC DNA]</scope>
    <source>
        <strain evidence="17 18">ATCC 30894</strain>
    </source>
</reference>
<evidence type="ECO:0000256" key="12">
    <source>
        <dbReference type="ARBA" id="ARBA00023136"/>
    </source>
</evidence>
<evidence type="ECO:0000256" key="3">
    <source>
        <dbReference type="ARBA" id="ARBA00008277"/>
    </source>
</evidence>
<keyword evidence="9" id="KW-0274">FAD</keyword>
<dbReference type="GO" id="GO:0071949">
    <property type="term" value="F:FAD binding"/>
    <property type="evidence" value="ECO:0007669"/>
    <property type="project" value="InterPro"/>
</dbReference>
<evidence type="ECO:0000256" key="11">
    <source>
        <dbReference type="ARBA" id="ARBA00023002"/>
    </source>
</evidence>
<keyword evidence="7" id="KW-0732">Signal</keyword>
<dbReference type="SUPFAM" id="SSF110019">
    <property type="entry name" value="ERO1-like"/>
    <property type="match status" value="1"/>
</dbReference>
<dbReference type="GeneID" id="68108557"/>
<comment type="similarity">
    <text evidence="3">Belongs to the EROs family.</text>
</comment>
<dbReference type="OMA" id="NSSIFDC"/>
<sequence>MIPNNSRSSRGDVEGANNFFLSFVKRSRMRFSGSLIFLIVIMFGMMMMMGICIHGLQLEDLLNIRPSSAIGDSNQILEDANCTIATIEKNNNEFIYPLLKEIVSKQFFKIFKVDLSSPCPFWAMKKVCTGKGGCSQEGDGSRLTYVNLLRNPETRTGYSGEEASRVWKAIYSVNCFNNRSVKDMCFEERVFYKLISGLHVSITMKIARYFTLKFGHDENPTYDSYTPNYEMFEKAILPFPDRVKNLYFLYTFMLRAIEKAAPFLKSYNFNTGNEIEDRETSILVNNLFNNSKLCGTTFDEKLMFRTEDMNHLRAQMKTSFRNISSIMDCVACEKCKMWAKLDILGLATALKINLDGDNVFSTLQRNEIIALINAFKQHSQAIYNFHEMLVFHQRKDASPKIAIEYSLHEEGKG</sequence>
<dbReference type="Pfam" id="PF04137">
    <property type="entry name" value="ERO1"/>
    <property type="match status" value="2"/>
</dbReference>
<protein>
    <submittedName>
        <fullName evidence="17">Uncharacterized protein</fullName>
    </submittedName>
</protein>
<evidence type="ECO:0000256" key="4">
    <source>
        <dbReference type="ARBA" id="ARBA00011802"/>
    </source>
</evidence>
<dbReference type="InterPro" id="IPR037192">
    <property type="entry name" value="ERO1-like_sf"/>
</dbReference>
<dbReference type="PANTHER" id="PTHR12613:SF0">
    <property type="entry name" value="ERO1-LIKE PROTEIN"/>
    <property type="match status" value="1"/>
</dbReference>
<organism evidence="17 18">
    <name type="scientific">Naegleria fowleri</name>
    <name type="common">Brain eating amoeba</name>
    <dbReference type="NCBI Taxonomy" id="5763"/>
    <lineage>
        <taxon>Eukaryota</taxon>
        <taxon>Discoba</taxon>
        <taxon>Heterolobosea</taxon>
        <taxon>Tetramitia</taxon>
        <taxon>Eutetramitia</taxon>
        <taxon>Vahlkampfiidae</taxon>
        <taxon>Naegleria</taxon>
    </lineage>
</organism>
<dbReference type="RefSeq" id="XP_044564384.1">
    <property type="nucleotide sequence ID" value="XM_044704014.1"/>
</dbReference>
<feature type="transmembrane region" description="Helical" evidence="16">
    <location>
        <begin position="35"/>
        <end position="56"/>
    </location>
</feature>
<name>A0A6A5BYQ5_NAEFO</name>
<dbReference type="PANTHER" id="PTHR12613">
    <property type="entry name" value="ERO1-RELATED"/>
    <property type="match status" value="1"/>
</dbReference>
<evidence type="ECO:0000256" key="6">
    <source>
        <dbReference type="ARBA" id="ARBA00022630"/>
    </source>
</evidence>
<keyword evidence="11" id="KW-0560">Oxidoreductase</keyword>
<gene>
    <name evidence="17" type="ORF">FDP41_001339</name>
</gene>
<keyword evidence="16" id="KW-1133">Transmembrane helix</keyword>
<accession>A0A6A5BYQ5</accession>
<comment type="subcellular location">
    <subcellularLocation>
        <location evidence="2">Endoplasmic reticulum membrane</location>
        <topology evidence="2">Peripheral membrane protein</topology>
        <orientation evidence="2">Lumenal side</orientation>
    </subcellularLocation>
</comment>
<dbReference type="GO" id="GO:0016972">
    <property type="term" value="F:thiol oxidase activity"/>
    <property type="evidence" value="ECO:0007669"/>
    <property type="project" value="InterPro"/>
</dbReference>
<keyword evidence="16" id="KW-0812">Transmembrane</keyword>
<proteinExistence type="inferred from homology"/>